<dbReference type="Gene3D" id="3.30.50.10">
    <property type="entry name" value="Erythroid Transcription Factor GATA-1, subunit A"/>
    <property type="match status" value="1"/>
</dbReference>
<dbReference type="InterPro" id="IPR013088">
    <property type="entry name" value="Znf_NHR/GATA"/>
</dbReference>
<feature type="domain" description="GATA-type" evidence="5">
    <location>
        <begin position="205"/>
        <end position="235"/>
    </location>
</feature>
<dbReference type="Pfam" id="PF17035">
    <property type="entry name" value="BET"/>
    <property type="match status" value="1"/>
</dbReference>
<name>A0A5B7ACB1_DAVIN</name>
<evidence type="ECO:0000256" key="2">
    <source>
        <dbReference type="ARBA" id="ARBA00023125"/>
    </source>
</evidence>
<keyword evidence="4" id="KW-0863">Zinc-finger</keyword>
<dbReference type="Gene3D" id="1.20.1270.220">
    <property type="match status" value="1"/>
</dbReference>
<sequence length="387" mass="43254">MSEGSRVLDAPAEHNKVGPDYFGFYTCEVAELLSLDEDFLPFSSQTSDLAGRTCEVVRDKDITKHRYSGKESNSFPGSGSLFCNGIGGGLSDFKKERLKALLQESVVALTQEVDETLDPVLAMCRIQSYLRYKKGLLSHSGAANEGDAGQHPHKKLKLSSSSSSISVPLHASHVNCRVSEEDSGHEHRDVALPGKEISNYVKKTCAHCHTMESSKWRNGPEGPKCLCNACGIKFEQGKDCFSMNDQKRESCFNSNIGAGKENGEVDDDLQFLLENDGLKVEETMKKYSDELSATLGHMEQKLEELLDTVMSNCRLMTLAEKQQLRKLIQKLPPRNLDRVVEIIQCSKPSRNHSCDEIHIDLEKEDNATLWRLYYYVEAVENARKLPV</sequence>
<evidence type="ECO:0000259" key="6">
    <source>
        <dbReference type="PROSITE" id="PS51525"/>
    </source>
</evidence>
<keyword evidence="3" id="KW-0804">Transcription</keyword>
<dbReference type="Pfam" id="PF00320">
    <property type="entry name" value="GATA"/>
    <property type="match status" value="1"/>
</dbReference>
<keyword evidence="2" id="KW-0238">DNA-binding</keyword>
<proteinExistence type="predicted"/>
<dbReference type="GO" id="GO:0043565">
    <property type="term" value="F:sequence-specific DNA binding"/>
    <property type="evidence" value="ECO:0007669"/>
    <property type="project" value="InterPro"/>
</dbReference>
<keyword evidence="1" id="KW-0805">Transcription regulation</keyword>
<keyword evidence="4" id="KW-0862">Zinc</keyword>
<dbReference type="PROSITE" id="PS00344">
    <property type="entry name" value="GATA_ZN_FINGER_1"/>
    <property type="match status" value="1"/>
</dbReference>
<dbReference type="InterPro" id="IPR000679">
    <property type="entry name" value="Znf_GATA"/>
</dbReference>
<accession>A0A5B7ACB1</accession>
<dbReference type="AlphaFoldDB" id="A0A5B7ACB1"/>
<feature type="domain" description="NET" evidence="6">
    <location>
        <begin position="306"/>
        <end position="387"/>
    </location>
</feature>
<keyword evidence="4" id="KW-0479">Metal-binding</keyword>
<organism evidence="7">
    <name type="scientific">Davidia involucrata</name>
    <name type="common">Dove tree</name>
    <dbReference type="NCBI Taxonomy" id="16924"/>
    <lineage>
        <taxon>Eukaryota</taxon>
        <taxon>Viridiplantae</taxon>
        <taxon>Streptophyta</taxon>
        <taxon>Embryophyta</taxon>
        <taxon>Tracheophyta</taxon>
        <taxon>Spermatophyta</taxon>
        <taxon>Magnoliopsida</taxon>
        <taxon>eudicotyledons</taxon>
        <taxon>Gunneridae</taxon>
        <taxon>Pentapetalae</taxon>
        <taxon>asterids</taxon>
        <taxon>Cornales</taxon>
        <taxon>Nyssaceae</taxon>
        <taxon>Davidia</taxon>
    </lineage>
</organism>
<dbReference type="SUPFAM" id="SSF57716">
    <property type="entry name" value="Glucocorticoid receptor-like (DNA-binding domain)"/>
    <property type="match status" value="1"/>
</dbReference>
<dbReference type="SMART" id="SM00401">
    <property type="entry name" value="ZnF_GATA"/>
    <property type="match status" value="1"/>
</dbReference>
<dbReference type="EMBL" id="GHES01023811">
    <property type="protein sequence ID" value="MPA54370.1"/>
    <property type="molecule type" value="Transcribed_RNA"/>
</dbReference>
<dbReference type="InterPro" id="IPR027353">
    <property type="entry name" value="NET_dom"/>
</dbReference>
<dbReference type="PROSITE" id="PS50114">
    <property type="entry name" value="GATA_ZN_FINGER_2"/>
    <property type="match status" value="1"/>
</dbReference>
<gene>
    <name evidence="7" type="ORF">Din_023811</name>
</gene>
<evidence type="ECO:0000256" key="1">
    <source>
        <dbReference type="ARBA" id="ARBA00023015"/>
    </source>
</evidence>
<dbReference type="PANTHER" id="PTHR45926">
    <property type="entry name" value="OSJNBA0053K19.4 PROTEIN"/>
    <property type="match status" value="1"/>
</dbReference>
<dbReference type="PROSITE" id="PS51525">
    <property type="entry name" value="NET"/>
    <property type="match status" value="1"/>
</dbReference>
<dbReference type="GO" id="GO:0006355">
    <property type="term" value="P:regulation of DNA-templated transcription"/>
    <property type="evidence" value="ECO:0007669"/>
    <property type="project" value="InterPro"/>
</dbReference>
<reference evidence="7" key="1">
    <citation type="submission" date="2019-08" db="EMBL/GenBank/DDBJ databases">
        <title>Reference gene set and small RNA set construction with multiple tissues from Davidia involucrata Baill.</title>
        <authorList>
            <person name="Yang H."/>
            <person name="Zhou C."/>
            <person name="Li G."/>
            <person name="Wang J."/>
            <person name="Gao P."/>
            <person name="Wang M."/>
            <person name="Wang R."/>
            <person name="Zhao Y."/>
        </authorList>
    </citation>
    <scope>NUCLEOTIDE SEQUENCE</scope>
    <source>
        <tissue evidence="7">Mixed with DoveR01_LX</tissue>
    </source>
</reference>
<evidence type="ECO:0000256" key="3">
    <source>
        <dbReference type="ARBA" id="ARBA00023163"/>
    </source>
</evidence>
<evidence type="ECO:0000313" key="7">
    <source>
        <dbReference type="EMBL" id="MPA54370.1"/>
    </source>
</evidence>
<protein>
    <submittedName>
        <fullName evidence="7">Uncharacterized protein</fullName>
    </submittedName>
</protein>
<evidence type="ECO:0000259" key="5">
    <source>
        <dbReference type="PROSITE" id="PS50114"/>
    </source>
</evidence>
<dbReference type="GO" id="GO:0008270">
    <property type="term" value="F:zinc ion binding"/>
    <property type="evidence" value="ECO:0007669"/>
    <property type="project" value="UniProtKB-KW"/>
</dbReference>
<dbReference type="CDD" id="cd00202">
    <property type="entry name" value="ZnF_GATA"/>
    <property type="match status" value="1"/>
</dbReference>
<dbReference type="InterPro" id="IPR038336">
    <property type="entry name" value="NET_sf"/>
</dbReference>
<evidence type="ECO:0000256" key="4">
    <source>
        <dbReference type="PROSITE-ProRule" id="PRU00094"/>
    </source>
</evidence>